<feature type="active site" description="Proton acceptor" evidence="8">
    <location>
        <position position="435"/>
    </location>
</feature>
<dbReference type="SUPFAM" id="SSF51905">
    <property type="entry name" value="FAD/NAD(P)-binding domain"/>
    <property type="match status" value="1"/>
</dbReference>
<dbReference type="AlphaFoldDB" id="A0A0B5DPQ4"/>
<keyword evidence="9" id="KW-0520">NAD</keyword>
<evidence type="ECO:0000256" key="10">
    <source>
        <dbReference type="PIRSR" id="PIRSR000350-4"/>
    </source>
</evidence>
<keyword evidence="9" id="KW-0547">Nucleotide-binding</keyword>
<keyword evidence="5" id="KW-0560">Oxidoreductase</keyword>
<feature type="binding site" evidence="9">
    <location>
        <position position="264"/>
    </location>
    <ligand>
        <name>NAD(+)</name>
        <dbReference type="ChEBI" id="CHEBI:57540"/>
    </ligand>
</feature>
<keyword evidence="7" id="KW-0676">Redox-active center</keyword>
<accession>A0A0B5DPQ4</accession>
<keyword evidence="4" id="KW-0521">NADP</keyword>
<reference evidence="12 13" key="1">
    <citation type="journal article" date="2014" name="Int. J. Syst. Evol. Microbiol.">
        <title>Celeribacter indicus sp. nov., a polycyclic aromatic hydrocarbon-degrading bacterium from deep-sea sediment and reclassification of Huaishuia halophila as Celeribacter halophilus comb. nov.</title>
        <authorList>
            <person name="Lai Q."/>
            <person name="Cao J."/>
            <person name="Yuan J."/>
            <person name="Li F."/>
            <person name="Shao Z."/>
        </authorList>
    </citation>
    <scope>NUCLEOTIDE SEQUENCE [LARGE SCALE GENOMIC DNA]</scope>
    <source>
        <strain evidence="12">P73</strain>
    </source>
</reference>
<feature type="binding site" evidence="9">
    <location>
        <position position="305"/>
    </location>
    <ligand>
        <name>NAD(+)</name>
        <dbReference type="ChEBI" id="CHEBI:57540"/>
    </ligand>
</feature>
<dbReference type="Gene3D" id="3.30.390.30">
    <property type="match status" value="1"/>
</dbReference>
<dbReference type="PANTHER" id="PTHR43014">
    <property type="entry name" value="MERCURIC REDUCTASE"/>
    <property type="match status" value="1"/>
</dbReference>
<dbReference type="InterPro" id="IPR016156">
    <property type="entry name" value="FAD/NAD-linked_Rdtase_dimer_sf"/>
</dbReference>
<dbReference type="PRINTS" id="PR00411">
    <property type="entry name" value="PNDRDTASEI"/>
</dbReference>
<name>A0A0B5DPQ4_9RHOB</name>
<dbReference type="PIRSF" id="PIRSF000350">
    <property type="entry name" value="Mercury_reductase_MerA"/>
    <property type="match status" value="1"/>
</dbReference>
<keyword evidence="3 9" id="KW-0274">FAD</keyword>
<dbReference type="HOGENOM" id="CLU_016755_2_1_5"/>
<feature type="binding site" evidence="9">
    <location>
        <position position="56"/>
    </location>
    <ligand>
        <name>FAD</name>
        <dbReference type="ChEBI" id="CHEBI:57692"/>
    </ligand>
</feature>
<evidence type="ECO:0000256" key="6">
    <source>
        <dbReference type="ARBA" id="ARBA00023157"/>
    </source>
</evidence>
<dbReference type="Gene3D" id="3.50.50.60">
    <property type="entry name" value="FAD/NAD(P)-binding domain"/>
    <property type="match status" value="2"/>
</dbReference>
<dbReference type="PROSITE" id="PS00076">
    <property type="entry name" value="PYRIDINE_REDOX_1"/>
    <property type="match status" value="1"/>
</dbReference>
<dbReference type="SUPFAM" id="SSF55424">
    <property type="entry name" value="FAD/NAD-linked reductases, dimerisation (C-terminal) domain"/>
    <property type="match status" value="1"/>
</dbReference>
<evidence type="ECO:0000313" key="12">
    <source>
        <dbReference type="EMBL" id="AJE45548.1"/>
    </source>
</evidence>
<keyword evidence="6" id="KW-1015">Disulfide bond</keyword>
<evidence type="ECO:0000256" key="2">
    <source>
        <dbReference type="ARBA" id="ARBA00022630"/>
    </source>
</evidence>
<sequence length="446" mass="46426">MTPSAPAPDFDSIVIGAGSAGLAFAQEAAQNGARIALVERGAIGGTCVNRGCVPKKLMWEAASLMARTTETARLGLSDAARFDLRTLREAIQRRLSDIHDDYATKLAEKGVTLLRGTAHLPEPGCVEIDGKPHRARQIVIATGARPQQPDLDGIGLAATSDQVFHWTAVPERLAILGGGYIGAEFASIFAALGAKVTLIEPGDRILSEFDAELVATVSEMLEARGITLRLGTAPTCLAQSPEGLQVVLGDGPPVTADRVLSAVGRQPNVDTLGPLVAGLDRAKSGALAVDARFETSQPGLFAIGDVADRLPLTPVAVRDGETLAHMLHGRGGTQVDLSLVATACYTIPPMAQVGHLSPEGGRTEETTLHPLETWVLAREGSGLDRSRSRLAYDAEGRLTGAGLLSKAAPDLIAGFAALLAAGATRETLSQATGTHPSFAEDVIGRS</sequence>
<dbReference type="OrthoDB" id="9764616at2"/>
<evidence type="ECO:0000313" key="13">
    <source>
        <dbReference type="Proteomes" id="UP000031521"/>
    </source>
</evidence>
<dbReference type="EMBL" id="CP004393">
    <property type="protein sequence ID" value="AJE45548.1"/>
    <property type="molecule type" value="Genomic_DNA"/>
</dbReference>
<evidence type="ECO:0000256" key="7">
    <source>
        <dbReference type="ARBA" id="ARBA00023284"/>
    </source>
</evidence>
<protein>
    <submittedName>
        <fullName evidence="12">Glutathione reductase Gor</fullName>
    </submittedName>
</protein>
<feature type="binding site" evidence="9">
    <location>
        <begin position="177"/>
        <end position="184"/>
    </location>
    <ligand>
        <name>NAD(+)</name>
        <dbReference type="ChEBI" id="CHEBI:57540"/>
    </ligand>
</feature>
<proteinExistence type="inferred from homology"/>
<dbReference type="KEGG" id="cid:P73_0833"/>
<comment type="cofactor">
    <cofactor evidence="9">
        <name>FAD</name>
        <dbReference type="ChEBI" id="CHEBI:57692"/>
    </cofactor>
    <text evidence="9">Binds 1 FAD per subunit.</text>
</comment>
<dbReference type="InterPro" id="IPR036188">
    <property type="entry name" value="FAD/NAD-bd_sf"/>
</dbReference>
<feature type="binding site" evidence="9">
    <location>
        <position position="200"/>
    </location>
    <ligand>
        <name>NAD(+)</name>
        <dbReference type="ChEBI" id="CHEBI:57540"/>
    </ligand>
</feature>
<dbReference type="GO" id="GO:0000166">
    <property type="term" value="F:nucleotide binding"/>
    <property type="evidence" value="ECO:0007669"/>
    <property type="project" value="UniProtKB-KW"/>
</dbReference>
<dbReference type="Proteomes" id="UP000031521">
    <property type="component" value="Chromosome"/>
</dbReference>
<evidence type="ECO:0000259" key="11">
    <source>
        <dbReference type="Pfam" id="PF07992"/>
    </source>
</evidence>
<dbReference type="InterPro" id="IPR001100">
    <property type="entry name" value="Pyr_nuc-diS_OxRdtase"/>
</dbReference>
<evidence type="ECO:0000256" key="9">
    <source>
        <dbReference type="PIRSR" id="PIRSR000350-3"/>
    </source>
</evidence>
<feature type="disulfide bond" description="Redox-active" evidence="10">
    <location>
        <begin position="47"/>
        <end position="52"/>
    </location>
</feature>
<keyword evidence="2" id="KW-0285">Flavoprotein</keyword>
<dbReference type="RefSeq" id="WP_043868604.1">
    <property type="nucleotide sequence ID" value="NZ_CP004393.1"/>
</dbReference>
<dbReference type="STRING" id="1208324.P73_0833"/>
<dbReference type="GO" id="GO:0016668">
    <property type="term" value="F:oxidoreductase activity, acting on a sulfur group of donors, NAD(P) as acceptor"/>
    <property type="evidence" value="ECO:0007669"/>
    <property type="project" value="InterPro"/>
</dbReference>
<feature type="domain" description="FAD/NAD(P)-binding" evidence="11">
    <location>
        <begin position="11"/>
        <end position="320"/>
    </location>
</feature>
<keyword evidence="13" id="KW-1185">Reference proteome</keyword>
<comment type="similarity">
    <text evidence="1">Belongs to the class-I pyridine nucleotide-disulfide oxidoreductase family.</text>
</comment>
<evidence type="ECO:0000256" key="3">
    <source>
        <dbReference type="ARBA" id="ARBA00022827"/>
    </source>
</evidence>
<organism evidence="12 13">
    <name type="scientific">Celeribacter indicus</name>
    <dbReference type="NCBI Taxonomy" id="1208324"/>
    <lineage>
        <taxon>Bacteria</taxon>
        <taxon>Pseudomonadati</taxon>
        <taxon>Pseudomonadota</taxon>
        <taxon>Alphaproteobacteria</taxon>
        <taxon>Rhodobacterales</taxon>
        <taxon>Roseobacteraceae</taxon>
        <taxon>Celeribacter</taxon>
    </lineage>
</organism>
<dbReference type="PANTHER" id="PTHR43014:SF5">
    <property type="entry name" value="GLUTATHIONE REDUCTASE (NADPH)"/>
    <property type="match status" value="1"/>
</dbReference>
<evidence type="ECO:0000256" key="1">
    <source>
        <dbReference type="ARBA" id="ARBA00007532"/>
    </source>
</evidence>
<dbReference type="InterPro" id="IPR012999">
    <property type="entry name" value="Pyr_OxRdtase_I_AS"/>
</dbReference>
<evidence type="ECO:0000256" key="8">
    <source>
        <dbReference type="PIRSR" id="PIRSR000350-2"/>
    </source>
</evidence>
<dbReference type="Pfam" id="PF07992">
    <property type="entry name" value="Pyr_redox_2"/>
    <property type="match status" value="1"/>
</dbReference>
<evidence type="ECO:0000256" key="4">
    <source>
        <dbReference type="ARBA" id="ARBA00022857"/>
    </source>
</evidence>
<gene>
    <name evidence="12" type="ORF">P73_0833</name>
</gene>
<dbReference type="InterPro" id="IPR023753">
    <property type="entry name" value="FAD/NAD-binding_dom"/>
</dbReference>
<dbReference type="PRINTS" id="PR00368">
    <property type="entry name" value="FADPNR"/>
</dbReference>
<evidence type="ECO:0000256" key="5">
    <source>
        <dbReference type="ARBA" id="ARBA00023002"/>
    </source>
</evidence>